<dbReference type="OrthoDB" id="5054768at2759"/>
<feature type="signal peptide" evidence="1">
    <location>
        <begin position="1"/>
        <end position="24"/>
    </location>
</feature>
<dbReference type="OMA" id="INSKRTW"/>
<comment type="caution">
    <text evidence="2">The sequence shown here is derived from an EMBL/GenBank/DDBJ whole genome shotgun (WGS) entry which is preliminary data.</text>
</comment>
<organism evidence="2 3">
    <name type="scientific">Pseudallescheria apiosperma</name>
    <name type="common">Scedosporium apiospermum</name>
    <dbReference type="NCBI Taxonomy" id="563466"/>
    <lineage>
        <taxon>Eukaryota</taxon>
        <taxon>Fungi</taxon>
        <taxon>Dikarya</taxon>
        <taxon>Ascomycota</taxon>
        <taxon>Pezizomycotina</taxon>
        <taxon>Sordariomycetes</taxon>
        <taxon>Hypocreomycetidae</taxon>
        <taxon>Microascales</taxon>
        <taxon>Microascaceae</taxon>
        <taxon>Scedosporium</taxon>
    </lineage>
</organism>
<keyword evidence="3" id="KW-1185">Reference proteome</keyword>
<reference evidence="2 3" key="1">
    <citation type="journal article" date="2014" name="Genome Announc.">
        <title>Draft genome sequence of the pathogenic fungus Scedosporium apiospermum.</title>
        <authorList>
            <person name="Vandeputte P."/>
            <person name="Ghamrawi S."/>
            <person name="Rechenmann M."/>
            <person name="Iltis A."/>
            <person name="Giraud S."/>
            <person name="Fleury M."/>
            <person name="Thornton C."/>
            <person name="Delhaes L."/>
            <person name="Meyer W."/>
            <person name="Papon N."/>
            <person name="Bouchara J.P."/>
        </authorList>
    </citation>
    <scope>NUCLEOTIDE SEQUENCE [LARGE SCALE GENOMIC DNA]</scope>
    <source>
        <strain evidence="2 3">IHEM 14462</strain>
    </source>
</reference>
<dbReference type="KEGG" id="sapo:SAPIO_CDS2249"/>
<name>A0A084GC42_PSEDA</name>
<gene>
    <name evidence="2" type="ORF">SAPIO_CDS2249</name>
</gene>
<proteinExistence type="predicted"/>
<dbReference type="HOGENOM" id="CLU_970298_0_0_1"/>
<sequence>MYLVSFSYAVRLAAFLFFTATALGTKDIAYNPESNYRPQNVTDLAYWLYAWTGSYYNGTVNFRLTPRDWGQDKKEDEGETACDRFTDQVLEFSYKTLVAIVKPNKEDRGRNPVMFIVNSWPDENIDLWPLGGNTNPYPVQINDDIFHLESIECVQNKPAMLERANPSFVDHGKEGIHLFGTSNSRSEGIQFNMSQCDNATETWWGGDILRASSSSWIDRVHLVDPVLNGRFDDQAASWTLNGVFKINNAGLTLRGLMSFYRENNQTGNPSLDFPEVWSQAMPSRMGL</sequence>
<dbReference type="Proteomes" id="UP000028545">
    <property type="component" value="Unassembled WGS sequence"/>
</dbReference>
<evidence type="ECO:0000313" key="3">
    <source>
        <dbReference type="Proteomes" id="UP000028545"/>
    </source>
</evidence>
<dbReference type="GeneID" id="27721321"/>
<dbReference type="AlphaFoldDB" id="A0A084GC42"/>
<dbReference type="VEuPathDB" id="FungiDB:SAPIO_CDS2249"/>
<evidence type="ECO:0000256" key="1">
    <source>
        <dbReference type="SAM" id="SignalP"/>
    </source>
</evidence>
<protein>
    <submittedName>
        <fullName evidence="2">Uncharacterized protein</fullName>
    </submittedName>
</protein>
<feature type="chain" id="PRO_5001775624" evidence="1">
    <location>
        <begin position="25"/>
        <end position="287"/>
    </location>
</feature>
<dbReference type="EMBL" id="JOWA01000086">
    <property type="protein sequence ID" value="KEZ44904.1"/>
    <property type="molecule type" value="Genomic_DNA"/>
</dbReference>
<evidence type="ECO:0000313" key="2">
    <source>
        <dbReference type="EMBL" id="KEZ44904.1"/>
    </source>
</evidence>
<keyword evidence="1" id="KW-0732">Signal</keyword>
<accession>A0A084GC42</accession>
<dbReference type="RefSeq" id="XP_016644703.1">
    <property type="nucleotide sequence ID" value="XM_016785327.1"/>
</dbReference>